<dbReference type="OrthoDB" id="5506143at2"/>
<dbReference type="AlphaFoldDB" id="A0A5D4UI91"/>
<dbReference type="CDD" id="cd11527">
    <property type="entry name" value="NTP-PPase_dUTPase"/>
    <property type="match status" value="1"/>
</dbReference>
<dbReference type="InterPro" id="IPR016947">
    <property type="entry name" value="UCP030140"/>
</dbReference>
<dbReference type="RefSeq" id="WP_148969882.1">
    <property type="nucleotide sequence ID" value="NZ_JBNIKW010000002.1"/>
</dbReference>
<dbReference type="Gene3D" id="1.10.4010.10">
    <property type="entry name" value="Type II deoxyuridine triphosphatase"/>
    <property type="match status" value="1"/>
</dbReference>
<protein>
    <submittedName>
        <fullName evidence="1">dUTPase</fullName>
    </submittedName>
</protein>
<sequence length="162" mass="18935">MNIEKLLDMQEKLDQHIEQEHGLENADLIEKKILALLVEVGELANETRSFKFWSKKSSSSKEVILEEFVDGIHFILSLGLEIGIQQFDLGETNYANEDVTKQFLEVFKSANHFSEERSVENFQQLFRHYVNLGELLGFSHEEVFDAYVKKNEVNYNRQKEGY</sequence>
<dbReference type="Pfam" id="PF08761">
    <property type="entry name" value="dUTPase_2"/>
    <property type="match status" value="1"/>
</dbReference>
<name>A0A5D4UI91_9BACI</name>
<dbReference type="EMBL" id="VTEZ01000002">
    <property type="protein sequence ID" value="TYS87056.1"/>
    <property type="molecule type" value="Genomic_DNA"/>
</dbReference>
<organism evidence="1 2">
    <name type="scientific">Rossellomorea aquimaris</name>
    <dbReference type="NCBI Taxonomy" id="189382"/>
    <lineage>
        <taxon>Bacteria</taxon>
        <taxon>Bacillati</taxon>
        <taxon>Bacillota</taxon>
        <taxon>Bacilli</taxon>
        <taxon>Bacillales</taxon>
        <taxon>Bacillaceae</taxon>
        <taxon>Rossellomorea</taxon>
    </lineage>
</organism>
<comment type="caution">
    <text evidence="1">The sequence shown here is derived from an EMBL/GenBank/DDBJ whole genome shotgun (WGS) entry which is preliminary data.</text>
</comment>
<dbReference type="SUPFAM" id="SSF101386">
    <property type="entry name" value="all-alpha NTP pyrophosphatases"/>
    <property type="match status" value="1"/>
</dbReference>
<gene>
    <name evidence="1" type="ORF">FZC85_08715</name>
</gene>
<evidence type="ECO:0000313" key="1">
    <source>
        <dbReference type="EMBL" id="TYS87056.1"/>
    </source>
</evidence>
<proteinExistence type="predicted"/>
<dbReference type="InterPro" id="IPR014871">
    <property type="entry name" value="dUTPase/dCTP_pyrophosphatase"/>
</dbReference>
<accession>A0A5D4UI91</accession>
<evidence type="ECO:0000313" key="2">
    <source>
        <dbReference type="Proteomes" id="UP000324269"/>
    </source>
</evidence>
<dbReference type="PIRSF" id="PIRSF030140">
    <property type="entry name" value="UCP030140"/>
    <property type="match status" value="1"/>
</dbReference>
<reference evidence="1 2" key="1">
    <citation type="submission" date="2019-08" db="EMBL/GenBank/DDBJ databases">
        <title>Bacillus genomes from the desert of Cuatro Cienegas, Coahuila.</title>
        <authorList>
            <person name="Olmedo-Alvarez G."/>
        </authorList>
    </citation>
    <scope>NUCLEOTIDE SEQUENCE [LARGE SCALE GENOMIC DNA]</scope>
    <source>
        <strain evidence="1 2">CH87b_3T</strain>
    </source>
</reference>
<dbReference type="Proteomes" id="UP000324269">
    <property type="component" value="Unassembled WGS sequence"/>
</dbReference>